<evidence type="ECO:0000313" key="2">
    <source>
        <dbReference type="EMBL" id="RUQ30927.1"/>
    </source>
</evidence>
<feature type="transmembrane region" description="Helical" evidence="1">
    <location>
        <begin position="14"/>
        <end position="34"/>
    </location>
</feature>
<gene>
    <name evidence="2" type="ORF">ELQ35_04865</name>
</gene>
<evidence type="ECO:0000313" key="3">
    <source>
        <dbReference type="Proteomes" id="UP000267430"/>
    </source>
</evidence>
<dbReference type="OrthoDB" id="9813854at2"/>
<dbReference type="PANTHER" id="PTHR30199">
    <property type="entry name" value="MFS FAMILY TRANSPORTER, PREDICTED SUBSTRATE BENZOATE"/>
    <property type="match status" value="1"/>
</dbReference>
<dbReference type="Pfam" id="PF03594">
    <property type="entry name" value="BenE"/>
    <property type="match status" value="1"/>
</dbReference>
<dbReference type="AlphaFoldDB" id="A0A3S0TZF7"/>
<dbReference type="Proteomes" id="UP000267430">
    <property type="component" value="Unassembled WGS sequence"/>
</dbReference>
<protein>
    <recommendedName>
        <fullName evidence="4">EamA domain-containing protein</fullName>
    </recommendedName>
</protein>
<sequence length="85" mass="8993">MNAAREGNLPIEQAVSWLFIIYTAGGMFTLIMSFRYRQPIVVAYSIPGAVLVGSALKHIPLSEAVGAFIVAGTVVTLIGLSVVTL</sequence>
<evidence type="ECO:0008006" key="4">
    <source>
        <dbReference type="Google" id="ProtNLM"/>
    </source>
</evidence>
<keyword evidence="1" id="KW-0472">Membrane</keyword>
<comment type="caution">
    <text evidence="2">The sequence shown here is derived from an EMBL/GenBank/DDBJ whole genome shotgun (WGS) entry which is preliminary data.</text>
</comment>
<keyword evidence="1" id="KW-1133">Transmembrane helix</keyword>
<keyword evidence="1" id="KW-0812">Transmembrane</keyword>
<accession>A0A3S0TZF7</accession>
<reference evidence="2 3" key="1">
    <citation type="submission" date="2018-12" db="EMBL/GenBank/DDBJ databases">
        <title>Bacillus chawlae sp. nov., Bacillus glennii sp. nov., and Bacillus saganii sp. nov. Isolated from the Vehicle Assembly Building at Kennedy Space Center where the Viking Spacecraft were Assembled.</title>
        <authorList>
            <person name="Seuylemezian A."/>
            <person name="Vaishampayan P."/>
        </authorList>
    </citation>
    <scope>NUCLEOTIDE SEQUENCE [LARGE SCALE GENOMIC DNA]</scope>
    <source>
        <strain evidence="2 3">L5</strain>
    </source>
</reference>
<dbReference type="InterPro" id="IPR004711">
    <property type="entry name" value="Benzoate_Transporter"/>
</dbReference>
<name>A0A3S0TZF7_9BACI</name>
<dbReference type="GO" id="GO:0005886">
    <property type="term" value="C:plasma membrane"/>
    <property type="evidence" value="ECO:0007669"/>
    <property type="project" value="TreeGrafter"/>
</dbReference>
<feature type="transmembrane region" description="Helical" evidence="1">
    <location>
        <begin position="41"/>
        <end position="59"/>
    </location>
</feature>
<feature type="transmembrane region" description="Helical" evidence="1">
    <location>
        <begin position="65"/>
        <end position="83"/>
    </location>
</feature>
<dbReference type="EMBL" id="RYZZ01000006">
    <property type="protein sequence ID" value="RUQ30927.1"/>
    <property type="molecule type" value="Genomic_DNA"/>
</dbReference>
<evidence type="ECO:0000256" key="1">
    <source>
        <dbReference type="SAM" id="Phobius"/>
    </source>
</evidence>
<dbReference type="GO" id="GO:0042925">
    <property type="term" value="F:benzoate transmembrane transporter activity"/>
    <property type="evidence" value="ECO:0007669"/>
    <property type="project" value="InterPro"/>
</dbReference>
<proteinExistence type="predicted"/>
<organism evidence="2 3">
    <name type="scientific">Peribacillus cavernae</name>
    <dbReference type="NCBI Taxonomy" id="1674310"/>
    <lineage>
        <taxon>Bacteria</taxon>
        <taxon>Bacillati</taxon>
        <taxon>Bacillota</taxon>
        <taxon>Bacilli</taxon>
        <taxon>Bacillales</taxon>
        <taxon>Bacillaceae</taxon>
        <taxon>Peribacillus</taxon>
    </lineage>
</organism>
<keyword evidence="3" id="KW-1185">Reference proteome</keyword>
<dbReference type="PANTHER" id="PTHR30199:SF0">
    <property type="entry name" value="INNER MEMBRANE PROTEIN YDCO"/>
    <property type="match status" value="1"/>
</dbReference>